<dbReference type="InterPro" id="IPR015943">
    <property type="entry name" value="WD40/YVTN_repeat-like_dom_sf"/>
</dbReference>
<name>A0A1Y2IV74_TRAC3</name>
<dbReference type="PROSITE" id="PS50082">
    <property type="entry name" value="WD_REPEATS_2"/>
    <property type="match status" value="1"/>
</dbReference>
<feature type="region of interest" description="Disordered" evidence="2">
    <location>
        <begin position="523"/>
        <end position="657"/>
    </location>
</feature>
<dbReference type="SMART" id="SM00320">
    <property type="entry name" value="WD40"/>
    <property type="match status" value="2"/>
</dbReference>
<feature type="region of interest" description="Disordered" evidence="2">
    <location>
        <begin position="687"/>
        <end position="711"/>
    </location>
</feature>
<dbReference type="PANTHER" id="PTHR19855">
    <property type="entry name" value="WD40 REPEAT PROTEIN 12, 37"/>
    <property type="match status" value="1"/>
</dbReference>
<evidence type="ECO:0000256" key="2">
    <source>
        <dbReference type="SAM" id="MobiDB-lite"/>
    </source>
</evidence>
<dbReference type="EMBL" id="KZ084099">
    <property type="protein sequence ID" value="OSD03852.1"/>
    <property type="molecule type" value="Genomic_DNA"/>
</dbReference>
<accession>A0A1Y2IV74</accession>
<dbReference type="Gene3D" id="2.130.10.10">
    <property type="entry name" value="YVTN repeat-like/Quinoprotein amine dehydrogenase"/>
    <property type="match status" value="2"/>
</dbReference>
<sequence length="733" mass="78029">MHLMPNTTLLSASMQYGVVSRSFPLTGKVLRGFLDASGTANGLGIGNPNAEFSPHVSSVALASEGGTGKIIWGYRNGEVAVTTAMRVMDNNRSSGARLIRCRLGDCHEGAVECVAWDRSADSPSLFATGGADGRVKLWDAKSSLRCLWTSNKGPTLVLDPPVKLAVDLQQGVVSTALMSGNVAVWTGFPSLPPDFADLAPLEPRELRIPAPAVPVAPGSSPLASPPLEILELRISPQVDHLSLLIAYRHSPQLHRYTWVSSSNAFEHILFGDPTGVPISAVLPVWASRQDDRSFVIVGDELGTLSVFPWDEQPTQSPASGMAYVQALHQFTAHEDGSISALAWNSTVLVTGSSRGTTNVWDALTFSPLRSLASPANKPAAGAEWDGVSQILLERDTLLVAVGSRVMAWKAGPVGRPGMHGKGKALRSAKTSGTAKWHQQMEMHRDIAESRRELEEEQAHTRRTFGRQREQLSTLANLGLDEVEAVEYVLMLSRDEEEARWHNSTFGGEDEGVFMADFDDIPTPMATPDTMFASESSSAIPSRTSSRASSDAGTSVFQGGRSYPRAMTSTSNHKIQVSPRFRPEPMEAGPSVSPVPARSASSGSSVLPPASDREQFPAVNRTPSSASGSVGTGTSIPSTPASSVRDSVPGSPQSVCSAWSTPLRSLHSSEAPSPSMVGVSPTLSPMRTLSGTIANAGPSRTGHHGPTYLDEDDDDLRFAIELSIAEARSRGEDV</sequence>
<dbReference type="STRING" id="1353009.A0A1Y2IV74"/>
<proteinExistence type="predicted"/>
<keyword evidence="4" id="KW-1185">Reference proteome</keyword>
<feature type="compositionally biased region" description="Low complexity" evidence="2">
    <location>
        <begin position="532"/>
        <end position="554"/>
    </location>
</feature>
<organism evidence="3 4">
    <name type="scientific">Trametes coccinea (strain BRFM310)</name>
    <name type="common">Pycnoporus coccineus</name>
    <dbReference type="NCBI Taxonomy" id="1353009"/>
    <lineage>
        <taxon>Eukaryota</taxon>
        <taxon>Fungi</taxon>
        <taxon>Dikarya</taxon>
        <taxon>Basidiomycota</taxon>
        <taxon>Agaricomycotina</taxon>
        <taxon>Agaricomycetes</taxon>
        <taxon>Polyporales</taxon>
        <taxon>Polyporaceae</taxon>
        <taxon>Trametes</taxon>
    </lineage>
</organism>
<feature type="compositionally biased region" description="Low complexity" evidence="2">
    <location>
        <begin position="621"/>
        <end position="634"/>
    </location>
</feature>
<feature type="compositionally biased region" description="Low complexity" evidence="2">
    <location>
        <begin position="589"/>
        <end position="609"/>
    </location>
</feature>
<evidence type="ECO:0000256" key="1">
    <source>
        <dbReference type="PROSITE-ProRule" id="PRU00221"/>
    </source>
</evidence>
<feature type="repeat" description="WD" evidence="1">
    <location>
        <begin position="104"/>
        <end position="142"/>
    </location>
</feature>
<dbReference type="InterPro" id="IPR001680">
    <property type="entry name" value="WD40_rpt"/>
</dbReference>
<gene>
    <name evidence="3" type="ORF">PYCCODRAFT_1444377</name>
</gene>
<dbReference type="InterPro" id="IPR036322">
    <property type="entry name" value="WD40_repeat_dom_sf"/>
</dbReference>
<evidence type="ECO:0000313" key="4">
    <source>
        <dbReference type="Proteomes" id="UP000193067"/>
    </source>
</evidence>
<dbReference type="PROSITE" id="PS50294">
    <property type="entry name" value="WD_REPEATS_REGION"/>
    <property type="match status" value="1"/>
</dbReference>
<feature type="compositionally biased region" description="Polar residues" evidence="2">
    <location>
        <begin position="635"/>
        <end position="657"/>
    </location>
</feature>
<keyword evidence="1" id="KW-0853">WD repeat</keyword>
<protein>
    <submittedName>
        <fullName evidence="3">Uncharacterized protein</fullName>
    </submittedName>
</protein>
<dbReference type="Pfam" id="PF00400">
    <property type="entry name" value="WD40"/>
    <property type="match status" value="2"/>
</dbReference>
<evidence type="ECO:0000313" key="3">
    <source>
        <dbReference type="EMBL" id="OSD03852.1"/>
    </source>
</evidence>
<dbReference type="SUPFAM" id="SSF50978">
    <property type="entry name" value="WD40 repeat-like"/>
    <property type="match status" value="1"/>
</dbReference>
<dbReference type="PANTHER" id="PTHR19855:SF11">
    <property type="entry name" value="RIBOSOME BIOGENESIS PROTEIN WDR12"/>
    <property type="match status" value="1"/>
</dbReference>
<reference evidence="3 4" key="1">
    <citation type="journal article" date="2015" name="Biotechnol. Biofuels">
        <title>Enhanced degradation of softwood versus hardwood by the white-rot fungus Pycnoporus coccineus.</title>
        <authorList>
            <person name="Couturier M."/>
            <person name="Navarro D."/>
            <person name="Chevret D."/>
            <person name="Henrissat B."/>
            <person name="Piumi F."/>
            <person name="Ruiz-Duenas F.J."/>
            <person name="Martinez A.T."/>
            <person name="Grigoriev I.V."/>
            <person name="Riley R."/>
            <person name="Lipzen A."/>
            <person name="Berrin J.G."/>
            <person name="Master E.R."/>
            <person name="Rosso M.N."/>
        </authorList>
    </citation>
    <scope>NUCLEOTIDE SEQUENCE [LARGE SCALE GENOMIC DNA]</scope>
    <source>
        <strain evidence="3 4">BRFM310</strain>
    </source>
</reference>
<dbReference type="OrthoDB" id="429520at2759"/>
<dbReference type="AlphaFoldDB" id="A0A1Y2IV74"/>
<dbReference type="Proteomes" id="UP000193067">
    <property type="component" value="Unassembled WGS sequence"/>
</dbReference>